<keyword evidence="6" id="KW-1185">Reference proteome</keyword>
<keyword evidence="2" id="KW-0238">DNA-binding</keyword>
<feature type="domain" description="HTH cro/C1-type" evidence="4">
    <location>
        <begin position="33"/>
        <end position="92"/>
    </location>
</feature>
<dbReference type="EMBL" id="JBBMFF010000230">
    <property type="protein sequence ID" value="MEQ2511424.1"/>
    <property type="molecule type" value="Genomic_DNA"/>
</dbReference>
<dbReference type="Pfam" id="PF00717">
    <property type="entry name" value="Peptidase_S24"/>
    <property type="match status" value="1"/>
</dbReference>
<dbReference type="SUPFAM" id="SSF51306">
    <property type="entry name" value="LexA/Signal peptidase"/>
    <property type="match status" value="1"/>
</dbReference>
<dbReference type="PROSITE" id="PS50943">
    <property type="entry name" value="HTH_CROC1"/>
    <property type="match status" value="1"/>
</dbReference>
<dbReference type="InterPro" id="IPR015927">
    <property type="entry name" value="Peptidase_S24_S26A/B/C"/>
</dbReference>
<evidence type="ECO:0000313" key="6">
    <source>
        <dbReference type="Proteomes" id="UP001491552"/>
    </source>
</evidence>
<dbReference type="Gene3D" id="2.10.109.10">
    <property type="entry name" value="Umud Fragment, subunit A"/>
    <property type="match status" value="1"/>
</dbReference>
<dbReference type="PANTHER" id="PTHR40661">
    <property type="match status" value="1"/>
</dbReference>
<comment type="caution">
    <text evidence="5">The sequence shown here is derived from an EMBL/GenBank/DDBJ whole genome shotgun (WGS) entry which is preliminary data.</text>
</comment>
<dbReference type="SUPFAM" id="SSF47413">
    <property type="entry name" value="lambda repressor-like DNA-binding domains"/>
    <property type="match status" value="1"/>
</dbReference>
<sequence length="272" mass="30134">MATKNSKIIPLNTPAIAYDATEEKAENIIGRRISDARKRFGMTQQDFAEYLSKFGISISKPAAAKWETGETVPNAYQLMAISAALGMDECLRNYSKRSISLLNEEGEKKVMEYRSDLVASGKYRPMQKHTTKIRYIEMPVSTLAASAGTGAFLDEGNFDMVAFPEKSVPKGAEFGIRVSGDSMEPVYHDGQIAWVQECDTIGVGEVGIFIVDGDGYIKSYDEQEPDEDVREEYVDTYGVLHAQPVLVSYNKAYAPRAIPPTSDFRLVGRVLN</sequence>
<dbReference type="CDD" id="cd00093">
    <property type="entry name" value="HTH_XRE"/>
    <property type="match status" value="1"/>
</dbReference>
<dbReference type="InterPro" id="IPR001387">
    <property type="entry name" value="Cro/C1-type_HTH"/>
</dbReference>
<evidence type="ECO:0000259" key="4">
    <source>
        <dbReference type="PROSITE" id="PS50943"/>
    </source>
</evidence>
<dbReference type="InterPro" id="IPR039418">
    <property type="entry name" value="LexA-like"/>
</dbReference>
<dbReference type="SMART" id="SM00530">
    <property type="entry name" value="HTH_XRE"/>
    <property type="match status" value="1"/>
</dbReference>
<dbReference type="InterPro" id="IPR010982">
    <property type="entry name" value="Lambda_DNA-bd_dom_sf"/>
</dbReference>
<gene>
    <name evidence="5" type="ORF">WMO66_09215</name>
</gene>
<organism evidence="5 6">
    <name type="scientific">Faecousia intestinalis</name>
    <dbReference type="NCBI Taxonomy" id="3133167"/>
    <lineage>
        <taxon>Bacteria</taxon>
        <taxon>Bacillati</taxon>
        <taxon>Bacillota</taxon>
        <taxon>Clostridia</taxon>
        <taxon>Eubacteriales</taxon>
        <taxon>Oscillospiraceae</taxon>
        <taxon>Faecousia</taxon>
    </lineage>
</organism>
<dbReference type="Gene3D" id="1.10.260.40">
    <property type="entry name" value="lambda repressor-like DNA-binding domains"/>
    <property type="match status" value="1"/>
</dbReference>
<dbReference type="Proteomes" id="UP001491552">
    <property type="component" value="Unassembled WGS sequence"/>
</dbReference>
<name>A0ABV1G8B4_9FIRM</name>
<accession>A0ABV1G8B4</accession>
<protein>
    <submittedName>
        <fullName evidence="5">XRE family transcriptional regulator</fullName>
    </submittedName>
</protein>
<keyword evidence="3" id="KW-0804">Transcription</keyword>
<evidence type="ECO:0000256" key="1">
    <source>
        <dbReference type="ARBA" id="ARBA00023015"/>
    </source>
</evidence>
<proteinExistence type="predicted"/>
<dbReference type="CDD" id="cd06529">
    <property type="entry name" value="S24_LexA-like"/>
    <property type="match status" value="1"/>
</dbReference>
<dbReference type="Pfam" id="PF01381">
    <property type="entry name" value="HTH_3"/>
    <property type="match status" value="1"/>
</dbReference>
<reference evidence="5 6" key="1">
    <citation type="submission" date="2024-03" db="EMBL/GenBank/DDBJ databases">
        <title>Human intestinal bacterial collection.</title>
        <authorList>
            <person name="Pauvert C."/>
            <person name="Hitch T.C.A."/>
            <person name="Clavel T."/>
        </authorList>
    </citation>
    <scope>NUCLEOTIDE SEQUENCE [LARGE SCALE GENOMIC DNA]</scope>
    <source>
        <strain evidence="5 6">CLA-AA-H192</strain>
    </source>
</reference>
<evidence type="ECO:0000256" key="2">
    <source>
        <dbReference type="ARBA" id="ARBA00023125"/>
    </source>
</evidence>
<evidence type="ECO:0000256" key="3">
    <source>
        <dbReference type="ARBA" id="ARBA00023163"/>
    </source>
</evidence>
<dbReference type="RefSeq" id="WP_349136122.1">
    <property type="nucleotide sequence ID" value="NZ_JBBMFF010000230.1"/>
</dbReference>
<evidence type="ECO:0000313" key="5">
    <source>
        <dbReference type="EMBL" id="MEQ2511424.1"/>
    </source>
</evidence>
<dbReference type="PANTHER" id="PTHR40661:SF1">
    <property type="entry name" value="HTH CRO_C1-TYPE DOMAIN-CONTAINING PROTEIN"/>
    <property type="match status" value="1"/>
</dbReference>
<dbReference type="InterPro" id="IPR036286">
    <property type="entry name" value="LexA/Signal_pep-like_sf"/>
</dbReference>
<keyword evidence="1" id="KW-0805">Transcription regulation</keyword>